<evidence type="ECO:0000256" key="2">
    <source>
        <dbReference type="ARBA" id="ARBA00022679"/>
    </source>
</evidence>
<keyword evidence="5" id="KW-0032">Aminotransferase</keyword>
<feature type="domain" description="Chorismate-utilising enzyme C-terminal" evidence="3">
    <location>
        <begin position="194"/>
        <end position="447"/>
    </location>
</feature>
<dbReference type="NCBIfam" id="TIGR00553">
    <property type="entry name" value="pabB"/>
    <property type="match status" value="1"/>
</dbReference>
<keyword evidence="6" id="KW-1185">Reference proteome</keyword>
<reference evidence="6" key="1">
    <citation type="submission" date="2015-09" db="EMBL/GenBank/DDBJ databases">
        <authorList>
            <person name="Shao Z."/>
            <person name="Wang L."/>
        </authorList>
    </citation>
    <scope>NUCLEOTIDE SEQUENCE [LARGE SCALE GENOMIC DNA]</scope>
    <source>
        <strain evidence="6">F13-1</strain>
    </source>
</reference>
<dbReference type="InterPro" id="IPR019999">
    <property type="entry name" value="Anth_synth_I-like"/>
</dbReference>
<keyword evidence="2 5" id="KW-0808">Transferase</keyword>
<dbReference type="RefSeq" id="WP_096779135.1">
    <property type="nucleotide sequence ID" value="NZ_CP012621.1"/>
</dbReference>
<dbReference type="GO" id="GO:0000162">
    <property type="term" value="P:L-tryptophan biosynthetic process"/>
    <property type="evidence" value="ECO:0007669"/>
    <property type="project" value="TreeGrafter"/>
</dbReference>
<dbReference type="AlphaFoldDB" id="A0A291HPA2"/>
<dbReference type="InterPro" id="IPR006805">
    <property type="entry name" value="Anth_synth_I_N"/>
</dbReference>
<dbReference type="PANTHER" id="PTHR11236:SF50">
    <property type="entry name" value="AMINODEOXYCHORISMATE SYNTHASE COMPONENT 1"/>
    <property type="match status" value="1"/>
</dbReference>
<dbReference type="PANTHER" id="PTHR11236">
    <property type="entry name" value="AMINOBENZOATE/ANTHRANILATE SYNTHASE"/>
    <property type="match status" value="1"/>
</dbReference>
<dbReference type="Pfam" id="PF00425">
    <property type="entry name" value="Chorismate_bind"/>
    <property type="match status" value="1"/>
</dbReference>
<dbReference type="GO" id="GO:0009396">
    <property type="term" value="P:folic acid-containing compound biosynthetic process"/>
    <property type="evidence" value="ECO:0007669"/>
    <property type="project" value="InterPro"/>
</dbReference>
<dbReference type="EC" id="2.6.1.85" evidence="1"/>
<name>A0A291HPA2_9GAMM</name>
<gene>
    <name evidence="5" type="primary">pabB</name>
    <name evidence="5" type="ORF">AN401_08790</name>
</gene>
<evidence type="ECO:0000256" key="1">
    <source>
        <dbReference type="ARBA" id="ARBA00013139"/>
    </source>
</evidence>
<dbReference type="InterPro" id="IPR005802">
    <property type="entry name" value="ADC_synth_comp_1"/>
</dbReference>
<dbReference type="PRINTS" id="PR00095">
    <property type="entry name" value="ANTSNTHASEI"/>
</dbReference>
<dbReference type="Pfam" id="PF04715">
    <property type="entry name" value="Anth_synt_I_N"/>
    <property type="match status" value="1"/>
</dbReference>
<evidence type="ECO:0000313" key="6">
    <source>
        <dbReference type="Proteomes" id="UP000217763"/>
    </source>
</evidence>
<dbReference type="KEGG" id="zdf:AN401_08790"/>
<dbReference type="GO" id="GO:0046820">
    <property type="term" value="F:4-amino-4-deoxychorismate synthase activity"/>
    <property type="evidence" value="ECO:0007669"/>
    <property type="project" value="UniProtKB-EC"/>
</dbReference>
<dbReference type="SUPFAM" id="SSF56322">
    <property type="entry name" value="ADC synthase"/>
    <property type="match status" value="1"/>
</dbReference>
<feature type="domain" description="Anthranilate synthase component I N-terminal" evidence="4">
    <location>
        <begin position="23"/>
        <end position="154"/>
    </location>
</feature>
<dbReference type="InterPro" id="IPR015890">
    <property type="entry name" value="Chorismate_C"/>
</dbReference>
<sequence length="458" mass="50411">MAQLLQVHSQPFSGSVHDFFSPVAHLPWAMLLESAAPDRADSRFHIISAAPLATLVTRGEQTVIDHQDQEQVSTASPFALLKEWQQRLLGELSLPAPWHHLPFAGGALGLFGYDLGRRLERLPALAVNELTTPDMAVGIYDWAWVIDTREQSAHLLVLGDEAALAARLGWWRQRQERAAAPFRLAGPWRANQSRAQYRANFERVQDYLAAGDCYQINLTVRFEAPFEGDAWAAYRHLSEHNSAPFSAFLQLPEGAVLSLSPERFIALEGRRVETKPIKGTRPRGGDEAEDRRLAEELASAPKDRAENLMIVDLLRNDIGRVCVPGSVRVPALFAIESFPAVHHLVSTITGELAAGLDGTDLLAATFPGGSITGAPKIRAMQIIEELEPHRRHGYCGSIGYLSAHGRMDTSITIRTLLAERGRLYCWAGGGLVADSEAGAEYQELFDKLGKILPVLETL</sequence>
<accession>A0A291HPA2</accession>
<evidence type="ECO:0000259" key="4">
    <source>
        <dbReference type="Pfam" id="PF04715"/>
    </source>
</evidence>
<dbReference type="Proteomes" id="UP000217763">
    <property type="component" value="Chromosome"/>
</dbReference>
<dbReference type="Gene3D" id="3.60.120.10">
    <property type="entry name" value="Anthranilate synthase"/>
    <property type="match status" value="1"/>
</dbReference>
<dbReference type="InterPro" id="IPR005801">
    <property type="entry name" value="ADC_synthase"/>
</dbReference>
<organism evidence="5 6">
    <name type="scientific">Zobellella denitrificans</name>
    <dbReference type="NCBI Taxonomy" id="347534"/>
    <lineage>
        <taxon>Bacteria</taxon>
        <taxon>Pseudomonadati</taxon>
        <taxon>Pseudomonadota</taxon>
        <taxon>Gammaproteobacteria</taxon>
        <taxon>Aeromonadales</taxon>
        <taxon>Aeromonadaceae</taxon>
        <taxon>Zobellella</taxon>
    </lineage>
</organism>
<evidence type="ECO:0000259" key="3">
    <source>
        <dbReference type="Pfam" id="PF00425"/>
    </source>
</evidence>
<proteinExistence type="predicted"/>
<protein>
    <recommendedName>
        <fullName evidence="1">aminodeoxychorismate synthase</fullName>
        <ecNumber evidence="1">2.6.1.85</ecNumber>
    </recommendedName>
</protein>
<evidence type="ECO:0000313" key="5">
    <source>
        <dbReference type="EMBL" id="ATG73939.1"/>
    </source>
</evidence>
<dbReference type="EMBL" id="CP012621">
    <property type="protein sequence ID" value="ATG73939.1"/>
    <property type="molecule type" value="Genomic_DNA"/>
</dbReference>